<evidence type="ECO:0000256" key="1">
    <source>
        <dbReference type="ARBA" id="ARBA00004413"/>
    </source>
</evidence>
<dbReference type="Proteomes" id="UP000635606">
    <property type="component" value="Unassembled WGS sequence"/>
</dbReference>
<dbReference type="InterPro" id="IPR003439">
    <property type="entry name" value="ABC_transporter-like_ATP-bd"/>
</dbReference>
<dbReference type="InterPro" id="IPR050763">
    <property type="entry name" value="ABC_transporter_ATP-binding"/>
</dbReference>
<keyword evidence="8" id="KW-0046">Antibiotic resistance</keyword>
<comment type="similarity">
    <text evidence="9">Belongs to the ABC transporter superfamily. Drug exporter-1 (DrugE1) (TC 3.A.1.105) family.</text>
</comment>
<dbReference type="Gene3D" id="3.40.50.300">
    <property type="entry name" value="P-loop containing nucleotide triphosphate hydrolases"/>
    <property type="match status" value="1"/>
</dbReference>
<evidence type="ECO:0000256" key="3">
    <source>
        <dbReference type="ARBA" id="ARBA00022475"/>
    </source>
</evidence>
<dbReference type="GO" id="GO:0005886">
    <property type="term" value="C:plasma membrane"/>
    <property type="evidence" value="ECO:0007669"/>
    <property type="project" value="UniProtKB-SubCell"/>
</dbReference>
<dbReference type="EMBL" id="BOPH01000082">
    <property type="protein sequence ID" value="GIJ70820.1"/>
    <property type="molecule type" value="Genomic_DNA"/>
</dbReference>
<evidence type="ECO:0000256" key="8">
    <source>
        <dbReference type="ARBA" id="ARBA00023251"/>
    </source>
</evidence>
<dbReference type="PANTHER" id="PTHR42711:SF19">
    <property type="entry name" value="DOXORUBICIN RESISTANCE ATP-BINDING PROTEIN DRRA"/>
    <property type="match status" value="1"/>
</dbReference>
<organism evidence="11 12">
    <name type="scientific">Virgisporangium ochraceum</name>
    <dbReference type="NCBI Taxonomy" id="65505"/>
    <lineage>
        <taxon>Bacteria</taxon>
        <taxon>Bacillati</taxon>
        <taxon>Actinomycetota</taxon>
        <taxon>Actinomycetes</taxon>
        <taxon>Micromonosporales</taxon>
        <taxon>Micromonosporaceae</taxon>
        <taxon>Virgisporangium</taxon>
    </lineage>
</organism>
<dbReference type="PROSITE" id="PS50893">
    <property type="entry name" value="ABC_TRANSPORTER_2"/>
    <property type="match status" value="1"/>
</dbReference>
<dbReference type="GO" id="GO:0043215">
    <property type="term" value="P:daunorubicin transport"/>
    <property type="evidence" value="ECO:0007669"/>
    <property type="project" value="InterPro"/>
</dbReference>
<dbReference type="SUPFAM" id="SSF52540">
    <property type="entry name" value="P-loop containing nucleoside triphosphate hydrolases"/>
    <property type="match status" value="1"/>
</dbReference>
<dbReference type="InterPro" id="IPR003593">
    <property type="entry name" value="AAA+_ATPase"/>
</dbReference>
<accession>A0A8J4A0E8</accession>
<dbReference type="AlphaFoldDB" id="A0A8J4A0E8"/>
<evidence type="ECO:0000313" key="12">
    <source>
        <dbReference type="Proteomes" id="UP000635606"/>
    </source>
</evidence>
<sequence length="315" mass="33307">MSPANPAIEATGLVKRFDRVTAVAGVSFRVPAGEVFGYLGRNGSGKTTTVRMLTTLSRPTAGSARVAGHDITDPARVRANIGVTLQEAALDPAMTAEQHLRLVAGLWGLPKRAAAARADALLDTFGLTDAARRRIGTFSGGMARRLDIATALIGEPPVLFLDEPTTGLDPQARRALWTHIRYLRDTGVTVFLTTQYLEEADELADRVAVIDHGEIIALDTPAGLKATIGRTRVTFRHDGSDGAVRAALPDLTVTDDRSVATFDLGTDGPPVLDVLDRVRAAGIRVGNLAVAEATLEDVFLRLTGSAIGTGQEEPA</sequence>
<protein>
    <submittedName>
        <fullName evidence="11">Daunorubicin resistance protein DrrA family ABC transporter ATP-binding protein</fullName>
    </submittedName>
</protein>
<dbReference type="NCBIfam" id="TIGR01188">
    <property type="entry name" value="drrA"/>
    <property type="match status" value="1"/>
</dbReference>
<evidence type="ECO:0000256" key="2">
    <source>
        <dbReference type="ARBA" id="ARBA00022448"/>
    </source>
</evidence>
<keyword evidence="2" id="KW-0813">Transport</keyword>
<dbReference type="InterPro" id="IPR027417">
    <property type="entry name" value="P-loop_NTPase"/>
</dbReference>
<name>A0A8J4A0E8_9ACTN</name>
<keyword evidence="6" id="KW-1278">Translocase</keyword>
<proteinExistence type="inferred from homology"/>
<dbReference type="GO" id="GO:0016887">
    <property type="term" value="F:ATP hydrolysis activity"/>
    <property type="evidence" value="ECO:0007669"/>
    <property type="project" value="InterPro"/>
</dbReference>
<feature type="domain" description="ABC transporter" evidence="10">
    <location>
        <begin position="8"/>
        <end position="237"/>
    </location>
</feature>
<evidence type="ECO:0000256" key="7">
    <source>
        <dbReference type="ARBA" id="ARBA00023136"/>
    </source>
</evidence>
<dbReference type="PANTHER" id="PTHR42711">
    <property type="entry name" value="ABC TRANSPORTER ATP-BINDING PROTEIN"/>
    <property type="match status" value="1"/>
</dbReference>
<evidence type="ECO:0000313" key="11">
    <source>
        <dbReference type="EMBL" id="GIJ70820.1"/>
    </source>
</evidence>
<evidence type="ECO:0000259" key="10">
    <source>
        <dbReference type="PROSITE" id="PS50893"/>
    </source>
</evidence>
<dbReference type="GO" id="GO:1900753">
    <property type="term" value="P:doxorubicin transport"/>
    <property type="evidence" value="ECO:0007669"/>
    <property type="project" value="InterPro"/>
</dbReference>
<keyword evidence="7" id="KW-0472">Membrane</keyword>
<dbReference type="PROSITE" id="PS00211">
    <property type="entry name" value="ABC_TRANSPORTER_1"/>
    <property type="match status" value="1"/>
</dbReference>
<dbReference type="InterPro" id="IPR005894">
    <property type="entry name" value="DrrA"/>
</dbReference>
<keyword evidence="5 11" id="KW-0067">ATP-binding</keyword>
<comment type="caution">
    <text evidence="11">The sequence shown here is derived from an EMBL/GenBank/DDBJ whole genome shotgun (WGS) entry which is preliminary data.</text>
</comment>
<dbReference type="InterPro" id="IPR017871">
    <property type="entry name" value="ABC_transporter-like_CS"/>
</dbReference>
<comment type="subcellular location">
    <subcellularLocation>
        <location evidence="1">Cell membrane</location>
        <topology evidence="1">Peripheral membrane protein</topology>
        <orientation evidence="1">Cytoplasmic side</orientation>
    </subcellularLocation>
</comment>
<keyword evidence="4" id="KW-0547">Nucleotide-binding</keyword>
<reference evidence="11" key="1">
    <citation type="submission" date="2021-01" db="EMBL/GenBank/DDBJ databases">
        <title>Whole genome shotgun sequence of Virgisporangium ochraceum NBRC 16418.</title>
        <authorList>
            <person name="Komaki H."/>
            <person name="Tamura T."/>
        </authorList>
    </citation>
    <scope>NUCLEOTIDE SEQUENCE</scope>
    <source>
        <strain evidence="11">NBRC 16418</strain>
    </source>
</reference>
<keyword evidence="12" id="KW-1185">Reference proteome</keyword>
<dbReference type="FunFam" id="3.40.50.300:FF:000589">
    <property type="entry name" value="ABC transporter, ATP-binding subunit"/>
    <property type="match status" value="1"/>
</dbReference>
<keyword evidence="3" id="KW-1003">Cell membrane</keyword>
<evidence type="ECO:0000256" key="4">
    <source>
        <dbReference type="ARBA" id="ARBA00022741"/>
    </source>
</evidence>
<evidence type="ECO:0000256" key="6">
    <source>
        <dbReference type="ARBA" id="ARBA00022967"/>
    </source>
</evidence>
<dbReference type="RefSeq" id="WP_203930709.1">
    <property type="nucleotide sequence ID" value="NZ_BOPH01000082.1"/>
</dbReference>
<evidence type="ECO:0000256" key="9">
    <source>
        <dbReference type="ARBA" id="ARBA00049985"/>
    </source>
</evidence>
<dbReference type="GO" id="GO:0046677">
    <property type="term" value="P:response to antibiotic"/>
    <property type="evidence" value="ECO:0007669"/>
    <property type="project" value="UniProtKB-KW"/>
</dbReference>
<dbReference type="Pfam" id="PF00005">
    <property type="entry name" value="ABC_tran"/>
    <property type="match status" value="1"/>
</dbReference>
<gene>
    <name evidence="11" type="ORF">Voc01_057370</name>
</gene>
<dbReference type="SMART" id="SM00382">
    <property type="entry name" value="AAA"/>
    <property type="match status" value="1"/>
</dbReference>
<dbReference type="GO" id="GO:0005524">
    <property type="term" value="F:ATP binding"/>
    <property type="evidence" value="ECO:0007669"/>
    <property type="project" value="UniProtKB-KW"/>
</dbReference>
<evidence type="ECO:0000256" key="5">
    <source>
        <dbReference type="ARBA" id="ARBA00022840"/>
    </source>
</evidence>